<dbReference type="GO" id="GO:0006351">
    <property type="term" value="P:DNA-templated transcription"/>
    <property type="evidence" value="ECO:0007669"/>
    <property type="project" value="InterPro"/>
</dbReference>
<evidence type="ECO:0000259" key="8">
    <source>
        <dbReference type="SMART" id="SM00906"/>
    </source>
</evidence>
<dbReference type="SMART" id="SM00906">
    <property type="entry name" value="Fungal_trans"/>
    <property type="match status" value="1"/>
</dbReference>
<feature type="domain" description="Xylanolytic transcriptional activator regulatory" evidence="8">
    <location>
        <begin position="65"/>
        <end position="136"/>
    </location>
</feature>
<dbReference type="GO" id="GO:0000981">
    <property type="term" value="F:DNA-binding transcription factor activity, RNA polymerase II-specific"/>
    <property type="evidence" value="ECO:0007669"/>
    <property type="project" value="TreeGrafter"/>
</dbReference>
<evidence type="ECO:0000256" key="4">
    <source>
        <dbReference type="ARBA" id="ARBA00023015"/>
    </source>
</evidence>
<dbReference type="GO" id="GO:0005634">
    <property type="term" value="C:nucleus"/>
    <property type="evidence" value="ECO:0007669"/>
    <property type="project" value="UniProtKB-SubCell"/>
</dbReference>
<keyword evidence="3" id="KW-0862">Zinc</keyword>
<accession>A0AA38VN34</accession>
<reference evidence="9" key="1">
    <citation type="submission" date="2022-07" db="EMBL/GenBank/DDBJ databases">
        <title>Fungi with potential for degradation of polypropylene.</title>
        <authorList>
            <person name="Gostincar C."/>
        </authorList>
    </citation>
    <scope>NUCLEOTIDE SEQUENCE</scope>
    <source>
        <strain evidence="9">EXF-13308</strain>
    </source>
</reference>
<evidence type="ECO:0000313" key="10">
    <source>
        <dbReference type="Proteomes" id="UP001174694"/>
    </source>
</evidence>
<evidence type="ECO:0000256" key="3">
    <source>
        <dbReference type="ARBA" id="ARBA00022833"/>
    </source>
</evidence>
<evidence type="ECO:0000313" key="9">
    <source>
        <dbReference type="EMBL" id="KAJ9137075.1"/>
    </source>
</evidence>
<dbReference type="EMBL" id="JANBVO010000036">
    <property type="protein sequence ID" value="KAJ9137075.1"/>
    <property type="molecule type" value="Genomic_DNA"/>
</dbReference>
<dbReference type="InterPro" id="IPR052202">
    <property type="entry name" value="Yeast_MetPath_Reg"/>
</dbReference>
<sequence>MIFALGSLIESKSDNSPYFNPQNLKSTAQAEQSIMTDSTSTPLIRLQAMLLSAMFALHAENTWRIAHISGVIMKFASLHRFHRLSRDAHDPANSMAIRVWSCAYVLDRAVSTALGTPVSLPDMYISSPLCEAIPEPESPVPWLSDCDSREEMAEPDLRTFAHICRVRSLQSFFMHMVEKEALEDSVPLELEMHMLNRLREWEDAEVIARHSVPNSDGYRSPVWLQHIGHLTRLSICFVNKANVFSSVADTALRAGCEACTSFRSLQKKKQIAQPWLVILSQFRAAVTLWYIRHLSLDVNHWDI</sequence>
<dbReference type="Proteomes" id="UP001174694">
    <property type="component" value="Unassembled WGS sequence"/>
</dbReference>
<evidence type="ECO:0000256" key="1">
    <source>
        <dbReference type="ARBA" id="ARBA00004123"/>
    </source>
</evidence>
<keyword evidence="10" id="KW-1185">Reference proteome</keyword>
<dbReference type="InterPro" id="IPR007219">
    <property type="entry name" value="XnlR_reg_dom"/>
</dbReference>
<dbReference type="GO" id="GO:0008270">
    <property type="term" value="F:zinc ion binding"/>
    <property type="evidence" value="ECO:0007669"/>
    <property type="project" value="InterPro"/>
</dbReference>
<comment type="subcellular location">
    <subcellularLocation>
        <location evidence="1">Nucleus</location>
    </subcellularLocation>
</comment>
<dbReference type="GO" id="GO:0043565">
    <property type="term" value="F:sequence-specific DNA binding"/>
    <property type="evidence" value="ECO:0007669"/>
    <property type="project" value="TreeGrafter"/>
</dbReference>
<evidence type="ECO:0000256" key="6">
    <source>
        <dbReference type="ARBA" id="ARBA00023163"/>
    </source>
</evidence>
<organism evidence="9 10">
    <name type="scientific">Pleurostoma richardsiae</name>
    <dbReference type="NCBI Taxonomy" id="41990"/>
    <lineage>
        <taxon>Eukaryota</taxon>
        <taxon>Fungi</taxon>
        <taxon>Dikarya</taxon>
        <taxon>Ascomycota</taxon>
        <taxon>Pezizomycotina</taxon>
        <taxon>Sordariomycetes</taxon>
        <taxon>Sordariomycetidae</taxon>
        <taxon>Calosphaeriales</taxon>
        <taxon>Pleurostomataceae</taxon>
        <taxon>Pleurostoma</taxon>
    </lineage>
</organism>
<dbReference type="Pfam" id="PF04082">
    <property type="entry name" value="Fungal_trans"/>
    <property type="match status" value="1"/>
</dbReference>
<keyword evidence="6" id="KW-0804">Transcription</keyword>
<keyword evidence="2" id="KW-0479">Metal-binding</keyword>
<evidence type="ECO:0000256" key="5">
    <source>
        <dbReference type="ARBA" id="ARBA00023125"/>
    </source>
</evidence>
<keyword evidence="4" id="KW-0805">Transcription regulation</keyword>
<dbReference type="AlphaFoldDB" id="A0AA38VN34"/>
<dbReference type="GO" id="GO:0045944">
    <property type="term" value="P:positive regulation of transcription by RNA polymerase II"/>
    <property type="evidence" value="ECO:0007669"/>
    <property type="project" value="TreeGrafter"/>
</dbReference>
<protein>
    <submittedName>
        <fullName evidence="9">C6 transcription factor</fullName>
    </submittedName>
</protein>
<evidence type="ECO:0000256" key="2">
    <source>
        <dbReference type="ARBA" id="ARBA00022723"/>
    </source>
</evidence>
<proteinExistence type="predicted"/>
<gene>
    <name evidence="9" type="ORF">NKR23_g9384</name>
</gene>
<dbReference type="CDD" id="cd12148">
    <property type="entry name" value="fungal_TF_MHR"/>
    <property type="match status" value="1"/>
</dbReference>
<keyword evidence="5" id="KW-0238">DNA-binding</keyword>
<comment type="caution">
    <text evidence="9">The sequence shown here is derived from an EMBL/GenBank/DDBJ whole genome shotgun (WGS) entry which is preliminary data.</text>
</comment>
<name>A0AA38VN34_9PEZI</name>
<evidence type="ECO:0000256" key="7">
    <source>
        <dbReference type="ARBA" id="ARBA00023242"/>
    </source>
</evidence>
<dbReference type="PANTHER" id="PTHR47782:SF12">
    <property type="entry name" value="ZN(II)2CYS6 TRANSCRIPTION FACTOR (EUROFUNG)"/>
    <property type="match status" value="1"/>
</dbReference>
<keyword evidence="7" id="KW-0539">Nucleus</keyword>
<dbReference type="PANTHER" id="PTHR47782">
    <property type="entry name" value="ZN(II)2CYS6 TRANSCRIPTION FACTOR (EUROFUNG)-RELATED"/>
    <property type="match status" value="1"/>
</dbReference>